<evidence type="ECO:0000313" key="2">
    <source>
        <dbReference type="Proteomes" id="UP000317171"/>
    </source>
</evidence>
<protein>
    <submittedName>
        <fullName evidence="1">Uncharacterized protein</fullName>
    </submittedName>
</protein>
<evidence type="ECO:0000313" key="1">
    <source>
        <dbReference type="EMBL" id="QDT43742.1"/>
    </source>
</evidence>
<dbReference type="RefSeq" id="WP_145218643.1">
    <property type="nucleotide sequence ID" value="NZ_CP036269.1"/>
</dbReference>
<dbReference type="KEGG" id="gaz:Pan241w_38460"/>
<dbReference type="OrthoDB" id="290495at2"/>
<reference evidence="1 2" key="1">
    <citation type="submission" date="2019-02" db="EMBL/GenBank/DDBJ databases">
        <title>Deep-cultivation of Planctomycetes and their phenomic and genomic characterization uncovers novel biology.</title>
        <authorList>
            <person name="Wiegand S."/>
            <person name="Jogler M."/>
            <person name="Boedeker C."/>
            <person name="Pinto D."/>
            <person name="Vollmers J."/>
            <person name="Rivas-Marin E."/>
            <person name="Kohn T."/>
            <person name="Peeters S.H."/>
            <person name="Heuer A."/>
            <person name="Rast P."/>
            <person name="Oberbeckmann S."/>
            <person name="Bunk B."/>
            <person name="Jeske O."/>
            <person name="Meyerdierks A."/>
            <person name="Storesund J.E."/>
            <person name="Kallscheuer N."/>
            <person name="Luecker S."/>
            <person name="Lage O.M."/>
            <person name="Pohl T."/>
            <person name="Merkel B.J."/>
            <person name="Hornburger P."/>
            <person name="Mueller R.-W."/>
            <person name="Bruemmer F."/>
            <person name="Labrenz M."/>
            <person name="Spormann A.M."/>
            <person name="Op den Camp H."/>
            <person name="Overmann J."/>
            <person name="Amann R."/>
            <person name="Jetten M.S.M."/>
            <person name="Mascher T."/>
            <person name="Medema M.H."/>
            <person name="Devos D.P."/>
            <person name="Kaster A.-K."/>
            <person name="Ovreas L."/>
            <person name="Rohde M."/>
            <person name="Galperin M.Y."/>
            <person name="Jogler C."/>
        </authorList>
    </citation>
    <scope>NUCLEOTIDE SEQUENCE [LARGE SCALE GENOMIC DNA]</scope>
    <source>
        <strain evidence="1 2">Pan241w</strain>
    </source>
</reference>
<sequence length="145" mass="15900">MLAHGTRALLSIAVVSILCITTASESYAMMGIKPVSQKLAKALGIEVRTKANGPGQIWVTLEFKPEGEFKQFDYVSLEIGEGKELLLGYAPLQAQRTKSGKVVCTFLANRTYLEKVTLRIVAGPPLNKTGYDLQLNKFLDLKKTP</sequence>
<organism evidence="1 2">
    <name type="scientific">Gimesia alba</name>
    <dbReference type="NCBI Taxonomy" id="2527973"/>
    <lineage>
        <taxon>Bacteria</taxon>
        <taxon>Pseudomonadati</taxon>
        <taxon>Planctomycetota</taxon>
        <taxon>Planctomycetia</taxon>
        <taxon>Planctomycetales</taxon>
        <taxon>Planctomycetaceae</taxon>
        <taxon>Gimesia</taxon>
    </lineage>
</organism>
<dbReference type="Proteomes" id="UP000317171">
    <property type="component" value="Chromosome"/>
</dbReference>
<proteinExistence type="predicted"/>
<gene>
    <name evidence="1" type="ORF">Pan241w_38460</name>
</gene>
<name>A0A517RIP7_9PLAN</name>
<dbReference type="EMBL" id="CP036269">
    <property type="protein sequence ID" value="QDT43742.1"/>
    <property type="molecule type" value="Genomic_DNA"/>
</dbReference>
<keyword evidence="2" id="KW-1185">Reference proteome</keyword>
<accession>A0A517RIP7</accession>
<dbReference type="AlphaFoldDB" id="A0A517RIP7"/>